<reference evidence="1 2" key="1">
    <citation type="submission" date="2017-11" db="EMBL/GenBank/DDBJ databases">
        <title>Complete genome sequence of Sphingomonas sp. Strain Cra20, a psychrotolerant potential plant growth promoting rhizobacteria.</title>
        <authorList>
            <person name="Luo Y."/>
        </authorList>
    </citation>
    <scope>NUCLEOTIDE SEQUENCE [LARGE SCALE GENOMIC DNA]</scope>
    <source>
        <strain evidence="1 2">Cra20</strain>
    </source>
</reference>
<proteinExistence type="predicted"/>
<keyword evidence="2" id="KW-1185">Reference proteome</keyword>
<name>A0A2K8M9R6_9SPHN</name>
<gene>
    <name evidence="1" type="ORF">CVN68_00185</name>
</gene>
<organism evidence="1 2">
    <name type="scientific">Sphingomonas psychrotolerans</name>
    <dbReference type="NCBI Taxonomy" id="1327635"/>
    <lineage>
        <taxon>Bacteria</taxon>
        <taxon>Pseudomonadati</taxon>
        <taxon>Pseudomonadota</taxon>
        <taxon>Alphaproteobacteria</taxon>
        <taxon>Sphingomonadales</taxon>
        <taxon>Sphingomonadaceae</taxon>
        <taxon>Sphingomonas</taxon>
    </lineage>
</organism>
<dbReference type="KEGG" id="sphc:CVN68_00185"/>
<protein>
    <submittedName>
        <fullName evidence="1">Uncharacterized protein</fullName>
    </submittedName>
</protein>
<sequence length="186" mass="21511">MRGLAKFRLPFTEAEEALVARIDFGQGHNTHTDRHAAFLSNKEPILALLESLSERGAVPDQRLRYWNDPEYQPGRLKGSRKQLFERHNDNAEEIYTHPHFIPYLRYILFGADLPTQVMTEFEAEVGNPEWVSYGDALELGSFARSLVRRHGLQPHEACEEFFKLSLDLGLSVDESLRIRRTVMETR</sequence>
<dbReference type="OrthoDB" id="7852091at2"/>
<accession>A0A2K8M9R6</accession>
<evidence type="ECO:0000313" key="1">
    <source>
        <dbReference type="EMBL" id="ATY30607.1"/>
    </source>
</evidence>
<evidence type="ECO:0000313" key="2">
    <source>
        <dbReference type="Proteomes" id="UP000229081"/>
    </source>
</evidence>
<dbReference type="Proteomes" id="UP000229081">
    <property type="component" value="Chromosome"/>
</dbReference>
<dbReference type="EMBL" id="CP024923">
    <property type="protein sequence ID" value="ATY30607.1"/>
    <property type="molecule type" value="Genomic_DNA"/>
</dbReference>
<dbReference type="RefSeq" id="WP_100280422.1">
    <property type="nucleotide sequence ID" value="NZ_CP024923.1"/>
</dbReference>
<dbReference type="AlphaFoldDB" id="A0A2K8M9R6"/>